<feature type="compositionally biased region" description="Polar residues" evidence="1">
    <location>
        <begin position="78"/>
        <end position="88"/>
    </location>
</feature>
<evidence type="ECO:0000256" key="1">
    <source>
        <dbReference type="SAM" id="MobiDB-lite"/>
    </source>
</evidence>
<keyword evidence="2" id="KW-0472">Membrane</keyword>
<reference evidence="3 4" key="1">
    <citation type="submission" date="2020-08" db="EMBL/GenBank/DDBJ databases">
        <title>Sequencing the genomes of 1000 actinobacteria strains.</title>
        <authorList>
            <person name="Klenk H.-P."/>
        </authorList>
    </citation>
    <scope>NUCLEOTIDE SEQUENCE [LARGE SCALE GENOMIC DNA]</scope>
    <source>
        <strain evidence="3 4">DSM 45486</strain>
    </source>
</reference>
<comment type="caution">
    <text evidence="3">The sequence shown here is derived from an EMBL/GenBank/DDBJ whole genome shotgun (WGS) entry which is preliminary data.</text>
</comment>
<evidence type="ECO:0000256" key="2">
    <source>
        <dbReference type="SAM" id="Phobius"/>
    </source>
</evidence>
<feature type="transmembrane region" description="Helical" evidence="2">
    <location>
        <begin position="41"/>
        <end position="59"/>
    </location>
</feature>
<feature type="compositionally biased region" description="Basic and acidic residues" evidence="1">
    <location>
        <begin position="1"/>
        <end position="14"/>
    </location>
</feature>
<evidence type="ECO:0000313" key="3">
    <source>
        <dbReference type="EMBL" id="MBB5806530.1"/>
    </source>
</evidence>
<keyword evidence="4" id="KW-1185">Reference proteome</keyword>
<accession>A0A7W9M3Y6</accession>
<organism evidence="3 4">
    <name type="scientific">Saccharothrix ecbatanensis</name>
    <dbReference type="NCBI Taxonomy" id="1105145"/>
    <lineage>
        <taxon>Bacteria</taxon>
        <taxon>Bacillati</taxon>
        <taxon>Actinomycetota</taxon>
        <taxon>Actinomycetes</taxon>
        <taxon>Pseudonocardiales</taxon>
        <taxon>Pseudonocardiaceae</taxon>
        <taxon>Saccharothrix</taxon>
    </lineage>
</organism>
<name>A0A7W9M3Y6_9PSEU</name>
<evidence type="ECO:0000313" key="4">
    <source>
        <dbReference type="Proteomes" id="UP000552097"/>
    </source>
</evidence>
<gene>
    <name evidence="3" type="ORF">F4560_006298</name>
</gene>
<dbReference type="Proteomes" id="UP000552097">
    <property type="component" value="Unassembled WGS sequence"/>
</dbReference>
<dbReference type="AlphaFoldDB" id="A0A7W9M3Y6"/>
<keyword evidence="2" id="KW-1133">Transmembrane helix</keyword>
<dbReference type="RefSeq" id="WP_184926184.1">
    <property type="nucleotide sequence ID" value="NZ_JACHMO010000001.1"/>
</dbReference>
<feature type="region of interest" description="Disordered" evidence="1">
    <location>
        <begin position="67"/>
        <end position="139"/>
    </location>
</feature>
<protein>
    <submittedName>
        <fullName evidence="3">Uncharacterized protein</fullName>
    </submittedName>
</protein>
<proteinExistence type="predicted"/>
<feature type="region of interest" description="Disordered" evidence="1">
    <location>
        <begin position="1"/>
        <end position="26"/>
    </location>
</feature>
<sequence>MDEQKLTELFRDAASDAPPPSFDVDGVRSASARATAKRRSAFALGSTMALVLVLGGVVATTNLVQSDSGGDTAAVGSFQDSSSPNVSPFTAAEPEMIPKDASPDRSGGIPPKSIPEDPSTQGDEPSGSADPRVGSAQRGCVEVDRELAVALADELSVANASQAAPATAECPTGGRGASFLVRDGAVYGTVSVVVAPLGTMGPAPDDTFSYAGVKTSDGEELHVVSQAAEGSSDKPFANRLQALAERLAARL</sequence>
<keyword evidence="2" id="KW-0812">Transmembrane</keyword>
<dbReference type="EMBL" id="JACHMO010000001">
    <property type="protein sequence ID" value="MBB5806530.1"/>
    <property type="molecule type" value="Genomic_DNA"/>
</dbReference>